<keyword evidence="5 12" id="KW-0436">Ligase</keyword>
<sequence length="494" mass="56724">MNEKETIMESVLRLPSSTHEIRELIEKVKDWALMHGVCMRSKKNFNKNTLQFAPFILIPSPFPRKEFQKACQMQTVLNILIHRVAQDYNFLKETLKETIKVDNFTKELFEIYEIINNEGGSAQKVSLGILRSDLMLNTACIQEDKNNEFLPYCCWKQIEINTIASGFGWLGPALTELHKFVLMELGYHKEIENLPENNALQIICSSMIEAWKIYGNQNAVILFVVEDVTYNICDQRFHEFEIRKQNPNIKIIRRTLTQLVTTAKLNDEKELVVDNFIVSLVYYRCGYEPGQYHTKKEWEIRLLIERSLAIKCPTIQYHLAGTKKVQQALAKPGVISKFLKNEQTCAEINKIFTEFYALDFDEHGDAAIEMAIANPHRFVLKPQREGGCNNKYGSDIKSFLESVKNKMDRVAWILMTKIYPPIHKSYMIRPEEDMSTEAQELVSELGIFGVIIADENNVYINKQSGHMLRTKLATANEGGVASGLGACDSPFLID</sequence>
<dbReference type="InterPro" id="IPR014042">
    <property type="entry name" value="Glutathione_synthase_a-hlx"/>
</dbReference>
<dbReference type="EMBL" id="CAXAJV020001299">
    <property type="protein sequence ID" value="CAL7948958.1"/>
    <property type="molecule type" value="Genomic_DNA"/>
</dbReference>
<evidence type="ECO:0000313" key="14">
    <source>
        <dbReference type="EMBL" id="CAL7948958.1"/>
    </source>
</evidence>
<dbReference type="Pfam" id="PF03917">
    <property type="entry name" value="GSH_synth_ATP"/>
    <property type="match status" value="1"/>
</dbReference>
<evidence type="ECO:0000256" key="2">
    <source>
        <dbReference type="ARBA" id="ARBA00010385"/>
    </source>
</evidence>
<dbReference type="SUPFAM" id="SSF56059">
    <property type="entry name" value="Glutathione synthetase ATP-binding domain-like"/>
    <property type="match status" value="1"/>
</dbReference>
<evidence type="ECO:0000256" key="3">
    <source>
        <dbReference type="ARBA" id="ARBA00012214"/>
    </source>
</evidence>
<evidence type="ECO:0000256" key="1">
    <source>
        <dbReference type="ARBA" id="ARBA00004965"/>
    </source>
</evidence>
<dbReference type="Gene3D" id="1.10.1080.10">
    <property type="entry name" value="Glutathione Synthetase, Chain A, domain 3"/>
    <property type="match status" value="1"/>
</dbReference>
<dbReference type="PIRSF" id="PIRSF001558">
    <property type="entry name" value="GSHase"/>
    <property type="match status" value="1"/>
</dbReference>
<dbReference type="NCBIfam" id="TIGR01986">
    <property type="entry name" value="glut_syn_euk"/>
    <property type="match status" value="1"/>
</dbReference>
<evidence type="ECO:0000256" key="7">
    <source>
        <dbReference type="ARBA" id="ARBA00022723"/>
    </source>
</evidence>
<keyword evidence="9 12" id="KW-0067">ATP-binding</keyword>
<dbReference type="InterPro" id="IPR004887">
    <property type="entry name" value="GSH_synth_subst-bd"/>
</dbReference>
<organism evidence="14 15">
    <name type="scientific">Xylocopa violacea</name>
    <name type="common">Violet carpenter bee</name>
    <name type="synonym">Apis violacea</name>
    <dbReference type="NCBI Taxonomy" id="135666"/>
    <lineage>
        <taxon>Eukaryota</taxon>
        <taxon>Metazoa</taxon>
        <taxon>Ecdysozoa</taxon>
        <taxon>Arthropoda</taxon>
        <taxon>Hexapoda</taxon>
        <taxon>Insecta</taxon>
        <taxon>Pterygota</taxon>
        <taxon>Neoptera</taxon>
        <taxon>Endopterygota</taxon>
        <taxon>Hymenoptera</taxon>
        <taxon>Apocrita</taxon>
        <taxon>Aculeata</taxon>
        <taxon>Apoidea</taxon>
        <taxon>Anthophila</taxon>
        <taxon>Apidae</taxon>
        <taxon>Xylocopa</taxon>
        <taxon>Xylocopa</taxon>
    </lineage>
</organism>
<comment type="similarity">
    <text evidence="2 12">Belongs to the eukaryotic GSH synthase family.</text>
</comment>
<protein>
    <recommendedName>
        <fullName evidence="4 12">Glutathione synthetase</fullName>
        <shortName evidence="12">GSH-S</shortName>
        <ecNumber evidence="3 12">6.3.2.3</ecNumber>
    </recommendedName>
</protein>
<dbReference type="PANTHER" id="PTHR11130">
    <property type="entry name" value="GLUTATHIONE SYNTHETASE"/>
    <property type="match status" value="1"/>
</dbReference>
<evidence type="ECO:0000256" key="6">
    <source>
        <dbReference type="ARBA" id="ARBA00022684"/>
    </source>
</evidence>
<evidence type="ECO:0000256" key="11">
    <source>
        <dbReference type="ARBA" id="ARBA00048871"/>
    </source>
</evidence>
<dbReference type="InterPro" id="IPR014709">
    <property type="entry name" value="Glutathione_synthase_C_euk"/>
</dbReference>
<dbReference type="Proteomes" id="UP001642520">
    <property type="component" value="Unassembled WGS sequence"/>
</dbReference>
<comment type="cofactor">
    <cofactor evidence="12">
        <name>Mg(2+)</name>
        <dbReference type="ChEBI" id="CHEBI:18420"/>
    </cofactor>
    <text evidence="12">Binds 1 Mg(2+) ion per subunit.</text>
</comment>
<dbReference type="PANTHER" id="PTHR11130:SF0">
    <property type="entry name" value="GLUTATHIONE SYNTHETASE"/>
    <property type="match status" value="1"/>
</dbReference>
<comment type="catalytic activity">
    <reaction evidence="11">
        <text>gamma-L-glutamyl-L-cysteine + glycine + ATP = glutathione + ADP + phosphate + H(+)</text>
        <dbReference type="Rhea" id="RHEA:13557"/>
        <dbReference type="ChEBI" id="CHEBI:15378"/>
        <dbReference type="ChEBI" id="CHEBI:30616"/>
        <dbReference type="ChEBI" id="CHEBI:43474"/>
        <dbReference type="ChEBI" id="CHEBI:57305"/>
        <dbReference type="ChEBI" id="CHEBI:57925"/>
        <dbReference type="ChEBI" id="CHEBI:58173"/>
        <dbReference type="ChEBI" id="CHEBI:456216"/>
        <dbReference type="EC" id="6.3.2.3"/>
    </reaction>
    <physiologicalReaction direction="left-to-right" evidence="11">
        <dbReference type="Rhea" id="RHEA:13558"/>
    </physiologicalReaction>
</comment>
<dbReference type="SUPFAM" id="SSF52440">
    <property type="entry name" value="PreATP-grasp domain"/>
    <property type="match status" value="1"/>
</dbReference>
<evidence type="ECO:0000256" key="9">
    <source>
        <dbReference type="ARBA" id="ARBA00022840"/>
    </source>
</evidence>
<keyword evidence="7 12" id="KW-0479">Metal-binding</keyword>
<evidence type="ECO:0000256" key="4">
    <source>
        <dbReference type="ARBA" id="ARBA00020821"/>
    </source>
</evidence>
<keyword evidence="8 12" id="KW-0547">Nucleotide-binding</keyword>
<dbReference type="Gene3D" id="3.30.470.20">
    <property type="entry name" value="ATP-grasp fold, B domain"/>
    <property type="match status" value="1"/>
</dbReference>
<proteinExistence type="inferred from homology"/>
<accession>A0ABP1P6Q2</accession>
<name>A0ABP1P6Q2_XYLVO</name>
<evidence type="ECO:0000313" key="15">
    <source>
        <dbReference type="Proteomes" id="UP001642520"/>
    </source>
</evidence>
<evidence type="ECO:0000256" key="5">
    <source>
        <dbReference type="ARBA" id="ARBA00022598"/>
    </source>
</evidence>
<dbReference type="InterPro" id="IPR005615">
    <property type="entry name" value="Glutathione_synthase"/>
</dbReference>
<evidence type="ECO:0000256" key="12">
    <source>
        <dbReference type="PIRNR" id="PIRNR001558"/>
    </source>
</evidence>
<dbReference type="InterPro" id="IPR016185">
    <property type="entry name" value="PreATP-grasp_dom_sf"/>
</dbReference>
<dbReference type="InterPro" id="IPR037013">
    <property type="entry name" value="GSH-S_sub-bd_sf"/>
</dbReference>
<evidence type="ECO:0000259" key="13">
    <source>
        <dbReference type="Pfam" id="PF03199"/>
    </source>
</evidence>
<keyword evidence="10 12" id="KW-0460">Magnesium</keyword>
<keyword evidence="15" id="KW-1185">Reference proteome</keyword>
<reference evidence="14 15" key="1">
    <citation type="submission" date="2024-08" db="EMBL/GenBank/DDBJ databases">
        <authorList>
            <person name="Will J Nash"/>
            <person name="Angela Man"/>
            <person name="Seanna McTaggart"/>
            <person name="Kendall Baker"/>
            <person name="Tom Barker"/>
            <person name="Leah Catchpole"/>
            <person name="Alex Durrant"/>
            <person name="Karim Gharbi"/>
            <person name="Naomi Irish"/>
            <person name="Gemy Kaithakottil"/>
            <person name="Debby Ku"/>
            <person name="Aaliyah Providence"/>
            <person name="Felix Shaw"/>
            <person name="David Swarbreck"/>
            <person name="Chris Watkins"/>
            <person name="Ann M. McCartney"/>
            <person name="Giulio Formenti"/>
            <person name="Alice Mouton"/>
            <person name="Noel Vella"/>
            <person name="Bjorn M von Reumont"/>
            <person name="Adriana Vella"/>
            <person name="Wilfried Haerty"/>
        </authorList>
    </citation>
    <scope>NUCLEOTIDE SEQUENCE [LARGE SCALE GENOMIC DNA]</scope>
</reference>
<evidence type="ECO:0000256" key="10">
    <source>
        <dbReference type="ARBA" id="ARBA00022842"/>
    </source>
</evidence>
<comment type="caution">
    <text evidence="14">The sequence shown here is derived from an EMBL/GenBank/DDBJ whole genome shotgun (WGS) entry which is preliminary data.</text>
</comment>
<keyword evidence="6 12" id="KW-0317">Glutathione biosynthesis</keyword>
<dbReference type="EC" id="6.3.2.3" evidence="3 12"/>
<dbReference type="Gene3D" id="3.40.50.1760">
    <property type="entry name" value="Glutathione synthase, substrate-binding domain superfamily, eukaryotic"/>
    <property type="match status" value="1"/>
</dbReference>
<evidence type="ECO:0000256" key="8">
    <source>
        <dbReference type="ARBA" id="ARBA00022741"/>
    </source>
</evidence>
<dbReference type="Gene3D" id="3.30.1490.80">
    <property type="match status" value="1"/>
</dbReference>
<dbReference type="InterPro" id="IPR014049">
    <property type="entry name" value="Glutathione_synthase_N_euk"/>
</dbReference>
<dbReference type="Pfam" id="PF03199">
    <property type="entry name" value="GSH_synthase"/>
    <property type="match status" value="1"/>
</dbReference>
<feature type="domain" description="Glutathione synthase substrate-binding" evidence="13">
    <location>
        <begin position="219"/>
        <end position="320"/>
    </location>
</feature>
<dbReference type="Gene3D" id="3.30.1490.50">
    <property type="match status" value="1"/>
</dbReference>
<comment type="pathway">
    <text evidence="1 12">Sulfur metabolism; glutathione biosynthesis; glutathione from L-cysteine and L-glutamate: step 2/2.</text>
</comment>
<gene>
    <name evidence="14" type="ORF">XYLVIOL_LOCUS9162</name>
</gene>